<sequence>MSSAVRNWRGQLPKHAQADWKKQSREFRHKYLKTRTLESERYFTMKQMSGETPLEFLYRLNEAAVKAGIKYKSSATKRAQHIKRFMKNLRDKQLKAILVNQRFHDVDDLEYVLQQDEDLAQDGDYDTPPPKPRDFRADNVHPGRFKPRRPGRAYVVQSDAESDAEQDGHERFDDEVEDIETGIPEGTALPRSVLEGPSLEAAPKTPLSRPAVTDEDIHNAVFCVMEHSGWRPAKTGDRPGWQSPRRENPGRNEFCSECRKFGHKPENFGRISQCQEYQAVEAIKDLIRKGMLSDLPQSVRKTLLDGEESPGAPLNYSYIDDIAHGAPTWDQLCADLDALLFRLRYWNITDSLPKSEFGKLTIPYLSHEISAEGLRATPKIAKGIQNLPFPKTLKGVQSFLGILNYYHKFIEDFPVVAAVLYERTDKQERAGRDLSTAKEAFEILKRKIVSTLLLRHPDRTKSDTHPCQGASLGTPLISLEMLDDSYTGYVLSFDGTAKTSTRQGSCGCVVWELPGWRALSAHGFILEDVTVNDAEYHGLLKGMELMSERNVQDLVVVEDSRIYEALEVKFKSVKLVHVKRDYNQAADYMTSKTLALGESGQVEDAEELRHLEQVSKNPEKLMKSEASLNEPVHEESGQSPPDGVTLNDDRPGPESAPFPTAARVVAAVVTRSRTEEEDDQGGPMGPLEYQAERWTKAHQESDLRSKNLIKFLNGEIDRFSRAQIRKLSKKAELYVVDERGVLYRLSRSTRNRPRDMTDELWLVVPETIRLDMLHYAHEDFQGGP</sequence>
<dbReference type="InterPro" id="IPR050951">
    <property type="entry name" value="Retrovirus_Pol_polyprotein"/>
</dbReference>
<dbReference type="Proteomes" id="UP001165121">
    <property type="component" value="Unassembled WGS sequence"/>
</dbReference>
<feature type="region of interest" description="Disordered" evidence="1">
    <location>
        <begin position="625"/>
        <end position="658"/>
    </location>
</feature>
<dbReference type="OrthoDB" id="111316at2759"/>
<dbReference type="InterPro" id="IPR012337">
    <property type="entry name" value="RNaseH-like_sf"/>
</dbReference>
<gene>
    <name evidence="2" type="ORF">Pfra01_000864200</name>
</gene>
<reference evidence="2" key="1">
    <citation type="submission" date="2023-04" db="EMBL/GenBank/DDBJ databases">
        <title>Phytophthora fragariaefolia NBRC 109709.</title>
        <authorList>
            <person name="Ichikawa N."/>
            <person name="Sato H."/>
            <person name="Tonouchi N."/>
        </authorList>
    </citation>
    <scope>NUCLEOTIDE SEQUENCE</scope>
    <source>
        <strain evidence="2">NBRC 109709</strain>
    </source>
</reference>
<name>A0A9W7CLS9_9STRA</name>
<dbReference type="PANTHER" id="PTHR37984">
    <property type="entry name" value="PROTEIN CBG26694"/>
    <property type="match status" value="1"/>
</dbReference>
<dbReference type="EMBL" id="BSXT01000786">
    <property type="protein sequence ID" value="GMF34067.1"/>
    <property type="molecule type" value="Genomic_DNA"/>
</dbReference>
<dbReference type="InterPro" id="IPR043128">
    <property type="entry name" value="Rev_trsase/Diguanyl_cyclase"/>
</dbReference>
<accession>A0A9W7CLS9</accession>
<dbReference type="Gene3D" id="3.30.420.10">
    <property type="entry name" value="Ribonuclease H-like superfamily/Ribonuclease H"/>
    <property type="match status" value="1"/>
</dbReference>
<feature type="region of interest" description="Disordered" evidence="1">
    <location>
        <begin position="118"/>
        <end position="172"/>
    </location>
</feature>
<keyword evidence="3" id="KW-1185">Reference proteome</keyword>
<dbReference type="InterPro" id="IPR043502">
    <property type="entry name" value="DNA/RNA_pol_sf"/>
</dbReference>
<dbReference type="PANTHER" id="PTHR37984:SF5">
    <property type="entry name" value="PROTEIN NYNRIN-LIKE"/>
    <property type="match status" value="1"/>
</dbReference>
<protein>
    <submittedName>
        <fullName evidence="2">Unnamed protein product</fullName>
    </submittedName>
</protein>
<evidence type="ECO:0000313" key="3">
    <source>
        <dbReference type="Proteomes" id="UP001165121"/>
    </source>
</evidence>
<proteinExistence type="predicted"/>
<feature type="compositionally biased region" description="Basic and acidic residues" evidence="1">
    <location>
        <begin position="131"/>
        <end position="141"/>
    </location>
</feature>
<dbReference type="SUPFAM" id="SSF53098">
    <property type="entry name" value="Ribonuclease H-like"/>
    <property type="match status" value="1"/>
</dbReference>
<dbReference type="SUPFAM" id="SSF56672">
    <property type="entry name" value="DNA/RNA polymerases"/>
    <property type="match status" value="1"/>
</dbReference>
<dbReference type="GO" id="GO:0003676">
    <property type="term" value="F:nucleic acid binding"/>
    <property type="evidence" value="ECO:0007669"/>
    <property type="project" value="InterPro"/>
</dbReference>
<dbReference type="InterPro" id="IPR036397">
    <property type="entry name" value="RNaseH_sf"/>
</dbReference>
<dbReference type="Gene3D" id="3.30.70.270">
    <property type="match status" value="2"/>
</dbReference>
<organism evidence="2 3">
    <name type="scientific">Phytophthora fragariaefolia</name>
    <dbReference type="NCBI Taxonomy" id="1490495"/>
    <lineage>
        <taxon>Eukaryota</taxon>
        <taxon>Sar</taxon>
        <taxon>Stramenopiles</taxon>
        <taxon>Oomycota</taxon>
        <taxon>Peronosporomycetes</taxon>
        <taxon>Peronosporales</taxon>
        <taxon>Peronosporaceae</taxon>
        <taxon>Phytophthora</taxon>
    </lineage>
</organism>
<comment type="caution">
    <text evidence="2">The sequence shown here is derived from an EMBL/GenBank/DDBJ whole genome shotgun (WGS) entry which is preliminary data.</text>
</comment>
<evidence type="ECO:0000256" key="1">
    <source>
        <dbReference type="SAM" id="MobiDB-lite"/>
    </source>
</evidence>
<evidence type="ECO:0000313" key="2">
    <source>
        <dbReference type="EMBL" id="GMF34067.1"/>
    </source>
</evidence>
<dbReference type="AlphaFoldDB" id="A0A9W7CLS9"/>